<name>A0ABN6K165_9BURK</name>
<dbReference type="EMBL" id="AP024959">
    <property type="protein sequence ID" value="BCZ85662.1"/>
    <property type="molecule type" value="Genomic_DNA"/>
</dbReference>
<evidence type="ECO:0000313" key="2">
    <source>
        <dbReference type="Proteomes" id="UP001319874"/>
    </source>
</evidence>
<reference evidence="1 2" key="1">
    <citation type="journal article" date="2022" name="Front. Microbiol.">
        <title>Identification and characterization of a novel class of self-sufficient cytochrome P450 hydroxylase involved in cyclohexanecarboxylate degradation in Paraburkholderia terrae strain KU-64.</title>
        <authorList>
            <person name="Yamamoto T."/>
            <person name="Hasegawa Y."/>
            <person name="Iwaki H."/>
        </authorList>
    </citation>
    <scope>NUCLEOTIDE SEQUENCE [LARGE SCALE GENOMIC DNA]</scope>
    <source>
        <strain evidence="1 2">KU-64</strain>
    </source>
</reference>
<gene>
    <name evidence="1" type="ORF">PTKU64_93370</name>
</gene>
<organism evidence="1 2">
    <name type="scientific">Paraburkholderia terrae</name>
    <dbReference type="NCBI Taxonomy" id="311230"/>
    <lineage>
        <taxon>Bacteria</taxon>
        <taxon>Pseudomonadati</taxon>
        <taxon>Pseudomonadota</taxon>
        <taxon>Betaproteobacteria</taxon>
        <taxon>Burkholderiales</taxon>
        <taxon>Burkholderiaceae</taxon>
        <taxon>Paraburkholderia</taxon>
    </lineage>
</organism>
<accession>A0ABN6K165</accession>
<protein>
    <recommendedName>
        <fullName evidence="3">Ysc84 actin-binding domain-containing protein</fullName>
    </recommendedName>
</protein>
<keyword evidence="2" id="KW-1185">Reference proteome</keyword>
<sequence length="159" mass="16821">MPAIALASSLGACNAAKDPTEAANKRREINAGVDAALKKLYSSTPGAQEQGNRAKGILVFPSVIASGLVIGGEYGEGALREGGSSVGYYMTSTASFDLQIGAQSKAVFLMFMTQDALDKFRTNDKGWTAGRTFQSRFHSALTARPFSPRLARRPAMAIV</sequence>
<keyword evidence="1" id="KW-0614">Plasmid</keyword>
<evidence type="ECO:0008006" key="3">
    <source>
        <dbReference type="Google" id="ProtNLM"/>
    </source>
</evidence>
<geneLocation type="plasmid" evidence="1 2">
    <name>pPT365</name>
</geneLocation>
<dbReference type="Proteomes" id="UP001319874">
    <property type="component" value="Plasmid pPT365"/>
</dbReference>
<proteinExistence type="predicted"/>
<evidence type="ECO:0000313" key="1">
    <source>
        <dbReference type="EMBL" id="BCZ85662.1"/>
    </source>
</evidence>